<dbReference type="EMBL" id="JAAOCA010000036">
    <property type="protein sequence ID" value="MBD1601517.1"/>
    <property type="molecule type" value="Genomic_DNA"/>
</dbReference>
<gene>
    <name evidence="4" type="ORF">HAQ05_22830</name>
</gene>
<keyword evidence="2" id="KW-1133">Transmembrane helix</keyword>
<accession>A0ABR7Z7W4</accession>
<dbReference type="InterPro" id="IPR011723">
    <property type="entry name" value="Znf/thioredoxin_put"/>
</dbReference>
<evidence type="ECO:0000313" key="5">
    <source>
        <dbReference type="Proteomes" id="UP000805841"/>
    </source>
</evidence>
<evidence type="ECO:0000256" key="2">
    <source>
        <dbReference type="SAM" id="Phobius"/>
    </source>
</evidence>
<keyword evidence="5" id="KW-1185">Reference proteome</keyword>
<keyword evidence="2" id="KW-0812">Transmembrane</keyword>
<evidence type="ECO:0000313" key="4">
    <source>
        <dbReference type="EMBL" id="MBD1601517.1"/>
    </source>
</evidence>
<dbReference type="InterPro" id="IPR021834">
    <property type="entry name" value="DUF3426"/>
</dbReference>
<feature type="transmembrane region" description="Helical" evidence="2">
    <location>
        <begin position="214"/>
        <end position="234"/>
    </location>
</feature>
<dbReference type="RefSeq" id="WP_190424884.1">
    <property type="nucleotide sequence ID" value="NZ_JAAOCA010000036.1"/>
</dbReference>
<evidence type="ECO:0000259" key="3">
    <source>
        <dbReference type="Pfam" id="PF13719"/>
    </source>
</evidence>
<name>A0ABR7Z7W4_9PSED</name>
<protein>
    <submittedName>
        <fullName evidence="4">DUF3426 domain-containing protein</fullName>
    </submittedName>
</protein>
<dbReference type="NCBIfam" id="TIGR02098">
    <property type="entry name" value="MJ0042_CXXC"/>
    <property type="match status" value="1"/>
</dbReference>
<dbReference type="Pfam" id="PF13719">
    <property type="entry name" value="Zn_ribbon_5"/>
    <property type="match status" value="1"/>
</dbReference>
<feature type="domain" description="Zinc finger/thioredoxin putative" evidence="3">
    <location>
        <begin position="6"/>
        <end position="41"/>
    </location>
</feature>
<comment type="caution">
    <text evidence="4">The sequence shown here is derived from an EMBL/GenBank/DDBJ whole genome shotgun (WGS) entry which is preliminary data.</text>
</comment>
<feature type="compositionally biased region" description="Low complexity" evidence="1">
    <location>
        <begin position="77"/>
        <end position="87"/>
    </location>
</feature>
<organism evidence="4 5">
    <name type="scientific">Pseudomonas typographi</name>
    <dbReference type="NCBI Taxonomy" id="2715964"/>
    <lineage>
        <taxon>Bacteria</taxon>
        <taxon>Pseudomonadati</taxon>
        <taxon>Pseudomonadota</taxon>
        <taxon>Gammaproteobacteria</taxon>
        <taxon>Pseudomonadales</taxon>
        <taxon>Pseudomonadaceae</taxon>
        <taxon>Pseudomonas</taxon>
    </lineage>
</organism>
<reference evidence="4 5" key="1">
    <citation type="journal article" date="2020" name="Insects">
        <title>Bacteria Belonging to Pseudomonas typographi sp. nov. from the Bark Beetle Ips typographus Have Genomic Potential to Aid in the Host Ecology.</title>
        <authorList>
            <person name="Peral-Aranega E."/>
            <person name="Saati-Santamaria Z."/>
            <person name="Kolarik M."/>
            <person name="Rivas R."/>
            <person name="Garcia-Fraile P."/>
        </authorList>
    </citation>
    <scope>NUCLEOTIDE SEQUENCE [LARGE SCALE GENOMIC DNA]</scope>
    <source>
        <strain evidence="4 5">CA3A</strain>
    </source>
</reference>
<dbReference type="Pfam" id="PF11906">
    <property type="entry name" value="DUF3426"/>
    <property type="match status" value="1"/>
</dbReference>
<keyword evidence="2" id="KW-0472">Membrane</keyword>
<feature type="region of interest" description="Disordered" evidence="1">
    <location>
        <begin position="109"/>
        <end position="185"/>
    </location>
</feature>
<proteinExistence type="predicted"/>
<feature type="region of interest" description="Disordered" evidence="1">
    <location>
        <begin position="50"/>
        <end position="91"/>
    </location>
</feature>
<dbReference type="Proteomes" id="UP000805841">
    <property type="component" value="Unassembled WGS sequence"/>
</dbReference>
<sequence length="368" mass="40580">MTDSFVTQCPHCQTRFRVSYNQLGVARGAVRCGACKQVFNAARQLLEQSATQQAQAERPTPLPQAQTAAPEPPAAVPTPAATPSQPTHEGQWDAAQLETLNLDAELARLERRPAPRQGTGRDGLSASRDAQDEHWPQQPFGNHRDEALPTETASAGEPPLLDDDAATLGGTPPALTGKHERTEPNLRDEHLLDLEDDPLQLQWQRSRSSFGKRLLWGLLSLLAALGLLGQYSYYHFDELARQDQYRPWFQALCPVVGCKVPSKVDVRQIKSSNLVVRSHPDFAGALVVDAIIYNRAPFSQPFPLLELRFADLNGQLIARRRFKPAEYLAGDLAGQAEMPPQTPIHIALDILDPGPKAVNYSLSFRSPE</sequence>
<evidence type="ECO:0000256" key="1">
    <source>
        <dbReference type="SAM" id="MobiDB-lite"/>
    </source>
</evidence>